<protein>
    <submittedName>
        <fullName evidence="3">HSD11B1 protein</fullName>
    </submittedName>
</protein>
<organism evidence="3 4">
    <name type="scientific">Branchiostoma lanceolatum</name>
    <name type="common">Common lancelet</name>
    <name type="synonym">Amphioxus lanceolatum</name>
    <dbReference type="NCBI Taxonomy" id="7740"/>
    <lineage>
        <taxon>Eukaryota</taxon>
        <taxon>Metazoa</taxon>
        <taxon>Chordata</taxon>
        <taxon>Cephalochordata</taxon>
        <taxon>Leptocardii</taxon>
        <taxon>Amphioxiformes</taxon>
        <taxon>Branchiostomatidae</taxon>
        <taxon>Branchiostoma</taxon>
    </lineage>
</organism>
<proteinExistence type="predicted"/>
<dbReference type="AlphaFoldDB" id="A0A8K0EVR4"/>
<dbReference type="PROSITE" id="PS00061">
    <property type="entry name" value="ADH_SHORT"/>
    <property type="match status" value="1"/>
</dbReference>
<dbReference type="Pfam" id="PF00106">
    <property type="entry name" value="adh_short"/>
    <property type="match status" value="1"/>
</dbReference>
<dbReference type="PANTHER" id="PTHR44404:SF1">
    <property type="entry name" value="HYDROXYSTEROID 11-BETA-DEHYDROGENASE 1-LIKE PROTEIN"/>
    <property type="match status" value="1"/>
</dbReference>
<gene>
    <name evidence="3" type="primary">HSD11B1</name>
    <name evidence="3" type="ORF">BLAG_LOCUS19156</name>
</gene>
<evidence type="ECO:0000313" key="3">
    <source>
        <dbReference type="EMBL" id="CAH1265048.1"/>
    </source>
</evidence>
<dbReference type="Gene3D" id="3.40.50.720">
    <property type="entry name" value="NAD(P)-binding Rossmann-like Domain"/>
    <property type="match status" value="1"/>
</dbReference>
<dbReference type="PANTHER" id="PTHR44404">
    <property type="entry name" value="HYDROXYSTEROID DEHYDROGENASE 1M"/>
    <property type="match status" value="1"/>
</dbReference>
<keyword evidence="2" id="KW-0732">Signal</keyword>
<name>A0A8K0EVR4_BRALA</name>
<evidence type="ECO:0000313" key="4">
    <source>
        <dbReference type="Proteomes" id="UP000838412"/>
    </source>
</evidence>
<evidence type="ECO:0000256" key="1">
    <source>
        <dbReference type="ARBA" id="ARBA00023002"/>
    </source>
</evidence>
<feature type="chain" id="PRO_5035420438" evidence="2">
    <location>
        <begin position="18"/>
        <end position="305"/>
    </location>
</feature>
<keyword evidence="1" id="KW-0560">Oxidoreductase</keyword>
<keyword evidence="4" id="KW-1185">Reference proteome</keyword>
<dbReference type="OrthoDB" id="447290at2759"/>
<feature type="signal peptide" evidence="2">
    <location>
        <begin position="1"/>
        <end position="17"/>
    </location>
</feature>
<dbReference type="GO" id="GO:0016491">
    <property type="term" value="F:oxidoreductase activity"/>
    <property type="evidence" value="ECO:0007669"/>
    <property type="project" value="UniProtKB-KW"/>
</dbReference>
<accession>A0A8K0EVR4</accession>
<dbReference type="SUPFAM" id="SSF51735">
    <property type="entry name" value="NAD(P)-binding Rossmann-fold domains"/>
    <property type="match status" value="1"/>
</dbReference>
<dbReference type="Proteomes" id="UP000838412">
    <property type="component" value="Chromosome 5"/>
</dbReference>
<dbReference type="InterPro" id="IPR036291">
    <property type="entry name" value="NAD(P)-bd_dom_sf"/>
</dbReference>
<evidence type="ECO:0000256" key="2">
    <source>
        <dbReference type="SAM" id="SignalP"/>
    </source>
</evidence>
<dbReference type="InterPro" id="IPR020904">
    <property type="entry name" value="Sc_DH/Rdtase_CS"/>
</dbReference>
<dbReference type="EMBL" id="OV696690">
    <property type="protein sequence ID" value="CAH1265048.1"/>
    <property type="molecule type" value="Genomic_DNA"/>
</dbReference>
<dbReference type="PRINTS" id="PR00081">
    <property type="entry name" value="GDHRDH"/>
</dbReference>
<reference evidence="3" key="1">
    <citation type="submission" date="2022-01" db="EMBL/GenBank/DDBJ databases">
        <authorList>
            <person name="Braso-Vives M."/>
        </authorList>
    </citation>
    <scope>NUCLEOTIDE SEQUENCE</scope>
</reference>
<dbReference type="InterPro" id="IPR002347">
    <property type="entry name" value="SDR_fam"/>
</dbReference>
<sequence>MGRTVWLLGSLLAVGIAYILYEPSFDPESLRGARVVITGCSSGIGEQMAYEYAQLGAKVIITARREKRLQEVVAKMSDLGAQQALYVAGDMGKAEDCERTIQTAKDKFGGLDILVINHLASTIDNKFFQFLWDGDMDYAEKHIQANYVSYIRLASLALPMLHKNSGSIVVVGSGAGRFGVPLNTIYSGTKFGLRGFFSTLRQELHIQESNVSVTYIVLGSIGTELGKKAIKDRGLDTTQQMAPVAEAAQTIIRGGATRQREVYYPWGQIWTVSKLWDFFPQLADYFLEQSVIGVSTKLDRSPLLD</sequence>